<feature type="region of interest" description="Disordered" evidence="5">
    <location>
        <begin position="1"/>
        <end position="49"/>
    </location>
</feature>
<comment type="cofactor">
    <cofactor evidence="1">
        <name>FMN</name>
        <dbReference type="ChEBI" id="CHEBI:58210"/>
    </cofactor>
</comment>
<dbReference type="PANTHER" id="PTHR33798:SF5">
    <property type="entry name" value="FLAVIN REDUCTASE LIKE DOMAIN-CONTAINING PROTEIN"/>
    <property type="match status" value="1"/>
</dbReference>
<dbReference type="GO" id="GO:0010181">
    <property type="term" value="F:FMN binding"/>
    <property type="evidence" value="ECO:0007669"/>
    <property type="project" value="InterPro"/>
</dbReference>
<comment type="caution">
    <text evidence="7">The sequence shown here is derived from an EMBL/GenBank/DDBJ whole genome shotgun (WGS) entry which is preliminary data.</text>
</comment>
<dbReference type="SMART" id="SM00903">
    <property type="entry name" value="Flavin_Reduct"/>
    <property type="match status" value="1"/>
</dbReference>
<dbReference type="AlphaFoldDB" id="A0A8H4NGU8"/>
<evidence type="ECO:0000313" key="8">
    <source>
        <dbReference type="Proteomes" id="UP000572817"/>
    </source>
</evidence>
<feature type="domain" description="Flavin reductase like" evidence="6">
    <location>
        <begin position="76"/>
        <end position="235"/>
    </location>
</feature>
<dbReference type="EMBL" id="WWBZ02000001">
    <property type="protein sequence ID" value="KAF4314397.1"/>
    <property type="molecule type" value="Genomic_DNA"/>
</dbReference>
<proteinExistence type="inferred from homology"/>
<protein>
    <recommendedName>
        <fullName evidence="6">Flavin reductase like domain-containing protein</fullName>
    </recommendedName>
</protein>
<evidence type="ECO:0000256" key="3">
    <source>
        <dbReference type="ARBA" id="ARBA00022643"/>
    </source>
</evidence>
<evidence type="ECO:0000256" key="5">
    <source>
        <dbReference type="SAM" id="MobiDB-lite"/>
    </source>
</evidence>
<keyword evidence="8" id="KW-1185">Reference proteome</keyword>
<name>A0A8H4NGU8_9PEZI</name>
<dbReference type="PANTHER" id="PTHR33798">
    <property type="entry name" value="FLAVOPROTEIN OXYGENASE"/>
    <property type="match status" value="1"/>
</dbReference>
<dbReference type="OrthoDB" id="10250990at2759"/>
<organism evidence="7 8">
    <name type="scientific">Botryosphaeria dothidea</name>
    <dbReference type="NCBI Taxonomy" id="55169"/>
    <lineage>
        <taxon>Eukaryota</taxon>
        <taxon>Fungi</taxon>
        <taxon>Dikarya</taxon>
        <taxon>Ascomycota</taxon>
        <taxon>Pezizomycotina</taxon>
        <taxon>Dothideomycetes</taxon>
        <taxon>Dothideomycetes incertae sedis</taxon>
        <taxon>Botryosphaeriales</taxon>
        <taxon>Botryosphaeriaceae</taxon>
        <taxon>Botryosphaeria</taxon>
    </lineage>
</organism>
<evidence type="ECO:0000259" key="6">
    <source>
        <dbReference type="SMART" id="SM00903"/>
    </source>
</evidence>
<dbReference type="SUPFAM" id="SSF50475">
    <property type="entry name" value="FMN-binding split barrel"/>
    <property type="match status" value="1"/>
</dbReference>
<evidence type="ECO:0000256" key="2">
    <source>
        <dbReference type="ARBA" id="ARBA00022630"/>
    </source>
</evidence>
<accession>A0A8H4NGU8</accession>
<reference evidence="7" key="1">
    <citation type="submission" date="2020-04" db="EMBL/GenBank/DDBJ databases">
        <title>Genome Assembly and Annotation of Botryosphaeria dothidea sdau 11-99, a Latent Pathogen of Apple Fruit Ring Rot in China.</title>
        <authorList>
            <person name="Yu C."/>
            <person name="Diao Y."/>
            <person name="Lu Q."/>
            <person name="Zhao J."/>
            <person name="Cui S."/>
            <person name="Peng C."/>
            <person name="He B."/>
            <person name="Liu H."/>
        </authorList>
    </citation>
    <scope>NUCLEOTIDE SEQUENCE [LARGE SCALE GENOMIC DNA]</scope>
    <source>
        <strain evidence="7">Sdau11-99</strain>
    </source>
</reference>
<evidence type="ECO:0000313" key="7">
    <source>
        <dbReference type="EMBL" id="KAF4314397.1"/>
    </source>
</evidence>
<feature type="compositionally biased region" description="Polar residues" evidence="5">
    <location>
        <begin position="1"/>
        <end position="11"/>
    </location>
</feature>
<keyword evidence="3" id="KW-0288">FMN</keyword>
<comment type="similarity">
    <text evidence="4">Belongs to the flavoredoxin family.</text>
</comment>
<dbReference type="InterPro" id="IPR012349">
    <property type="entry name" value="Split_barrel_FMN-bd"/>
</dbReference>
<gene>
    <name evidence="7" type="ORF">GTA08_BOTSDO00028</name>
</gene>
<evidence type="ECO:0000256" key="1">
    <source>
        <dbReference type="ARBA" id="ARBA00001917"/>
    </source>
</evidence>
<dbReference type="Proteomes" id="UP000572817">
    <property type="component" value="Unassembled WGS sequence"/>
</dbReference>
<dbReference type="InterPro" id="IPR002563">
    <property type="entry name" value="Flavin_Rdtase-like_dom"/>
</dbReference>
<dbReference type="Pfam" id="PF01613">
    <property type="entry name" value="Flavin_Reduct"/>
    <property type="match status" value="1"/>
</dbReference>
<sequence length="285" mass="30939">MATKPASQQPDYSAVQAKAAPSLDWTPQRPVTVTKHAKPDWKYGDGATDSLHKPHVEIDPFAPGRPMLHNYTLLISGIAPRPIGLLSTASKTGAENLAPFSYFQLVDHDPPVFVVGFSGRVARPKDTLRNLAETRECTINTVSEHMVEAVNAASLDAPRGVSEWAVAGLHRAPSATVRPARVRESVFSIEGRVLKTVDYEASRPSVAAHGRLALIEATRFWVREDAVDEKGSEIDLEVLRPVGQLGGASYARVTETFELPRTKWKTATESVGSGLRELVAGSENK</sequence>
<keyword evidence="2" id="KW-0285">Flavoprotein</keyword>
<dbReference type="Gene3D" id="2.30.110.10">
    <property type="entry name" value="Electron Transport, Fmn-binding Protein, Chain A"/>
    <property type="match status" value="1"/>
</dbReference>
<evidence type="ECO:0000256" key="4">
    <source>
        <dbReference type="ARBA" id="ARBA00038054"/>
    </source>
</evidence>